<dbReference type="RefSeq" id="WP_075796954.1">
    <property type="nucleotide sequence ID" value="NZ_CP015583.1"/>
</dbReference>
<dbReference type="InterPro" id="IPR038696">
    <property type="entry name" value="IalB_sf"/>
</dbReference>
<organism evidence="2 3">
    <name type="scientific">Roseomonas gilardii</name>
    <dbReference type="NCBI Taxonomy" id="257708"/>
    <lineage>
        <taxon>Bacteria</taxon>
        <taxon>Pseudomonadati</taxon>
        <taxon>Pseudomonadota</taxon>
        <taxon>Alphaproteobacteria</taxon>
        <taxon>Acetobacterales</taxon>
        <taxon>Roseomonadaceae</taxon>
        <taxon>Roseomonas</taxon>
    </lineage>
</organism>
<dbReference type="AlphaFoldDB" id="A0A1L7AB05"/>
<reference evidence="2 3" key="1">
    <citation type="submission" date="2016-05" db="EMBL/GenBank/DDBJ databases">
        <title>Complete Genome and Methylome Analysis of Psychrotrophic Bacterial Isolates from Antarctic Lake Untersee.</title>
        <authorList>
            <person name="Fomenkov A."/>
            <person name="Akimov V.N."/>
            <person name="Vasilyeva L.V."/>
            <person name="Andersen D."/>
            <person name="Vincze T."/>
            <person name="Roberts R.J."/>
        </authorList>
    </citation>
    <scope>NUCLEOTIDE SEQUENCE [LARGE SCALE GENOMIC DNA]</scope>
    <source>
        <strain evidence="2 3">U14-5</strain>
    </source>
</reference>
<proteinExistence type="predicted"/>
<dbReference type="EMBL" id="CP015583">
    <property type="protein sequence ID" value="APT55997.1"/>
    <property type="molecule type" value="Genomic_DNA"/>
</dbReference>
<evidence type="ECO:0008006" key="4">
    <source>
        <dbReference type="Google" id="ProtNLM"/>
    </source>
</evidence>
<name>A0A1L7AB05_9PROT</name>
<accession>A0A1L7AB05</accession>
<dbReference type="KEGG" id="rgi:RGI145_01575"/>
<dbReference type="eggNOG" id="COG5342">
    <property type="taxonomic scope" value="Bacteria"/>
</dbReference>
<dbReference type="STRING" id="257708.RGI145_01575"/>
<keyword evidence="1" id="KW-0732">Signal</keyword>
<evidence type="ECO:0000313" key="2">
    <source>
        <dbReference type="EMBL" id="APT55997.1"/>
    </source>
</evidence>
<feature type="signal peptide" evidence="1">
    <location>
        <begin position="1"/>
        <end position="23"/>
    </location>
</feature>
<dbReference type="Gene3D" id="2.60.40.1880">
    <property type="entry name" value="Invasion associated locus B (IalB) protein"/>
    <property type="match status" value="1"/>
</dbReference>
<feature type="chain" id="PRO_5012905411" description="Invasion associated locus B family protein" evidence="1">
    <location>
        <begin position="24"/>
        <end position="176"/>
    </location>
</feature>
<gene>
    <name evidence="2" type="ORF">RGI145_01575</name>
</gene>
<dbReference type="InterPro" id="IPR010642">
    <property type="entry name" value="Invasion_prot_B"/>
</dbReference>
<sequence length="176" mass="18534">MKRLLPVLALALVSFAQMPEAHAQNRAAGGPQRLGNFGSWTAATHQEGGGKVCYAFTRAAKSEGGGARQNVMLTVTQRPQGRDQVAASLGYAFRRENNRDAEITGAVGSNELRFYGVQNNAFAQEGSAAVAAFKAGRDLVIKGPGPQGKGATTDTFSLSGFSAAYEAISKECPPRR</sequence>
<evidence type="ECO:0000256" key="1">
    <source>
        <dbReference type="SAM" id="SignalP"/>
    </source>
</evidence>
<protein>
    <recommendedName>
        <fullName evidence="4">Invasion associated locus B family protein</fullName>
    </recommendedName>
</protein>
<dbReference type="Proteomes" id="UP000185494">
    <property type="component" value="Chromosome 1"/>
</dbReference>
<dbReference type="Pfam" id="PF06776">
    <property type="entry name" value="IalB"/>
    <property type="match status" value="1"/>
</dbReference>
<evidence type="ECO:0000313" key="3">
    <source>
        <dbReference type="Proteomes" id="UP000185494"/>
    </source>
</evidence>